<dbReference type="OrthoDB" id="544175at2759"/>
<comment type="caution">
    <text evidence="4">The sequence shown here is derived from an EMBL/GenBank/DDBJ whole genome shotgun (WGS) entry which is preliminary data.</text>
</comment>
<dbReference type="Pfam" id="PF07889">
    <property type="entry name" value="DUF1664"/>
    <property type="match status" value="2"/>
</dbReference>
<dbReference type="Proteomes" id="UP000655225">
    <property type="component" value="Unassembled WGS sequence"/>
</dbReference>
<keyword evidence="2" id="KW-0812">Transmembrane</keyword>
<evidence type="ECO:0000313" key="5">
    <source>
        <dbReference type="Proteomes" id="UP000655225"/>
    </source>
</evidence>
<feature type="transmembrane region" description="Helical" evidence="2">
    <location>
        <begin position="112"/>
        <end position="129"/>
    </location>
</feature>
<dbReference type="PANTHER" id="PTHR47289">
    <property type="entry name" value="TRANSCRIPTION FACTOR, PUTATIVE (DUF1664)-RELATED"/>
    <property type="match status" value="1"/>
</dbReference>
<feature type="region of interest" description="Disordered" evidence="1">
    <location>
        <begin position="242"/>
        <end position="352"/>
    </location>
</feature>
<name>A0A835DEA2_TETSI</name>
<keyword evidence="2" id="KW-1133">Transmembrane helix</keyword>
<dbReference type="EMBL" id="JABCRI010000010">
    <property type="protein sequence ID" value="KAF8399991.1"/>
    <property type="molecule type" value="Genomic_DNA"/>
</dbReference>
<dbReference type="InterPro" id="IPR012458">
    <property type="entry name" value="DUF1664"/>
</dbReference>
<feature type="compositionally biased region" description="Polar residues" evidence="1">
    <location>
        <begin position="286"/>
        <end position="303"/>
    </location>
</feature>
<feature type="domain" description="DUF1664" evidence="3">
    <location>
        <begin position="109"/>
        <end position="166"/>
    </location>
</feature>
<keyword evidence="2" id="KW-0472">Membrane</keyword>
<evidence type="ECO:0000313" key="4">
    <source>
        <dbReference type="EMBL" id="KAF8399991.1"/>
    </source>
</evidence>
<dbReference type="AlphaFoldDB" id="A0A835DEA2"/>
<feature type="domain" description="DUF1664" evidence="3">
    <location>
        <begin position="185"/>
        <end position="248"/>
    </location>
</feature>
<protein>
    <recommendedName>
        <fullName evidence="3">DUF1664 domain-containing protein</fullName>
    </recommendedName>
</protein>
<reference evidence="4 5" key="1">
    <citation type="submission" date="2020-04" db="EMBL/GenBank/DDBJ databases">
        <title>Plant Genome Project.</title>
        <authorList>
            <person name="Zhang R.-G."/>
        </authorList>
    </citation>
    <scope>NUCLEOTIDE SEQUENCE [LARGE SCALE GENOMIC DNA]</scope>
    <source>
        <strain evidence="4">YNK0</strain>
        <tissue evidence="4">Leaf</tissue>
    </source>
</reference>
<evidence type="ECO:0000259" key="3">
    <source>
        <dbReference type="Pfam" id="PF07889"/>
    </source>
</evidence>
<evidence type="ECO:0000256" key="1">
    <source>
        <dbReference type="SAM" id="MobiDB-lite"/>
    </source>
</evidence>
<gene>
    <name evidence="4" type="ORF">HHK36_015864</name>
</gene>
<keyword evidence="5" id="KW-1185">Reference proteome</keyword>
<evidence type="ECO:0000256" key="2">
    <source>
        <dbReference type="SAM" id="Phobius"/>
    </source>
</evidence>
<accession>A0A835DEA2</accession>
<dbReference type="PANTHER" id="PTHR47289:SF2">
    <property type="entry name" value="TRANSCRIPTION FACTOR, PUTATIVE (DUF1664)-RELATED"/>
    <property type="match status" value="1"/>
</dbReference>
<proteinExistence type="predicted"/>
<dbReference type="OMA" id="AFKIAWR"/>
<sequence>MGKGSREVWQQGNGLVNGTKARVWAGVCMAAGIVGSVLAKEGRISNVTDFFSGAFKIVLKQIQRDDSPPSSAKPQRDSLLAQVNSLRQELQLLASNRSVTVITASGSGASTYGVPVVVVVVVGYGYIWWKGWKLSDMMFATRRTLSDACTTVAKQLEQVSSSITANMNAMFGVDSVGIAVMDEIWEAAKRHLSSRIDRVDSNLDECAELTAATRDEVSQLRGDMKVFSVDVESVHLAETKIGRIEGKQASPSSSSRPALELPQITPTSRTVSLPPKVLSLEPPSPSASNQSPKVSRPLQSAASDSGLKELQGIADALNSSTGPKVLNGTPVSEDKNSNGSSSSSSSRFGWKFPGLNASFLARTHNK</sequence>
<organism evidence="4 5">
    <name type="scientific">Tetracentron sinense</name>
    <name type="common">Spur-leaf</name>
    <dbReference type="NCBI Taxonomy" id="13715"/>
    <lineage>
        <taxon>Eukaryota</taxon>
        <taxon>Viridiplantae</taxon>
        <taxon>Streptophyta</taxon>
        <taxon>Embryophyta</taxon>
        <taxon>Tracheophyta</taxon>
        <taxon>Spermatophyta</taxon>
        <taxon>Magnoliopsida</taxon>
        <taxon>Trochodendrales</taxon>
        <taxon>Trochodendraceae</taxon>
        <taxon>Tetracentron</taxon>
    </lineage>
</organism>